<evidence type="ECO:0000256" key="9">
    <source>
        <dbReference type="SAM" id="Phobius"/>
    </source>
</evidence>
<dbReference type="RefSeq" id="WP_258902790.1">
    <property type="nucleotide sequence ID" value="NZ_CP103141.1"/>
</dbReference>
<proteinExistence type="predicted"/>
<feature type="domain" description="Cation/H+ exchanger transmembrane" evidence="10">
    <location>
        <begin position="26"/>
        <end position="396"/>
    </location>
</feature>
<dbReference type="InterPro" id="IPR038770">
    <property type="entry name" value="Na+/solute_symporter_sf"/>
</dbReference>
<feature type="transmembrane region" description="Helical" evidence="9">
    <location>
        <begin position="343"/>
        <end position="363"/>
    </location>
</feature>
<dbReference type="Proteomes" id="UP001060104">
    <property type="component" value="Chromosome"/>
</dbReference>
<dbReference type="NCBIfam" id="NF003716">
    <property type="entry name" value="PRK05326.1-3"/>
    <property type="match status" value="1"/>
</dbReference>
<evidence type="ECO:0000256" key="4">
    <source>
        <dbReference type="ARBA" id="ARBA00022475"/>
    </source>
</evidence>
<evidence type="ECO:0000259" key="10">
    <source>
        <dbReference type="Pfam" id="PF00999"/>
    </source>
</evidence>
<reference evidence="11" key="1">
    <citation type="submission" date="2022-08" db="EMBL/GenBank/DDBJ databases">
        <title>Genome Sequencing of Bacteroides fragilis Group Isolates with Nanopore Technology.</title>
        <authorList>
            <person name="Tisza M.J."/>
            <person name="Smith D."/>
            <person name="Dekker J.P."/>
        </authorList>
    </citation>
    <scope>NUCLEOTIDE SEQUENCE</scope>
    <source>
        <strain evidence="11">BFG-527</strain>
    </source>
</reference>
<keyword evidence="7" id="KW-0406">Ion transport</keyword>
<evidence type="ECO:0000256" key="2">
    <source>
        <dbReference type="ARBA" id="ARBA00022448"/>
    </source>
</evidence>
<evidence type="ECO:0000256" key="5">
    <source>
        <dbReference type="ARBA" id="ARBA00022692"/>
    </source>
</evidence>
<comment type="subcellular location">
    <subcellularLocation>
        <location evidence="1">Cell membrane</location>
        <topology evidence="1">Multi-pass membrane protein</topology>
    </subcellularLocation>
</comment>
<evidence type="ECO:0000256" key="8">
    <source>
        <dbReference type="ARBA" id="ARBA00023136"/>
    </source>
</evidence>
<evidence type="ECO:0000256" key="1">
    <source>
        <dbReference type="ARBA" id="ARBA00004651"/>
    </source>
</evidence>
<gene>
    <name evidence="11" type="ORF">NXY30_26725</name>
</gene>
<feature type="transmembrane region" description="Helical" evidence="9">
    <location>
        <begin position="375"/>
        <end position="395"/>
    </location>
</feature>
<evidence type="ECO:0000313" key="11">
    <source>
        <dbReference type="EMBL" id="UVQ74490.1"/>
    </source>
</evidence>
<dbReference type="Gene3D" id="1.20.1530.20">
    <property type="match status" value="1"/>
</dbReference>
<feature type="transmembrane region" description="Helical" evidence="9">
    <location>
        <begin position="124"/>
        <end position="146"/>
    </location>
</feature>
<feature type="transmembrane region" description="Helical" evidence="9">
    <location>
        <begin position="277"/>
        <end position="297"/>
    </location>
</feature>
<dbReference type="EMBL" id="CP103141">
    <property type="protein sequence ID" value="UVQ74490.1"/>
    <property type="molecule type" value="Genomic_DNA"/>
</dbReference>
<sequence>MNISLEAGLLVGSLLIFGSLLMSKAGYRLGIPTLFMFLLAGICFGKGGLGVEFDDASVAKNIGTIALCVILFSGGMDTKFKDIRPVLGPGIVLSTAGVLITTLLSGVFIYWISGWQQTEIGLSLMGSFLLAATISSTDSASVFNILRTQHIGLKYQLKPLLELESGSNDPMAYLLTIVFIQCILSGTMPLEDVARSFLMQFIIGSLGGYLLGKMSVRLINRVRLGNIELYPILTLCLIFIIYCITTLLGGNGFLAIYLAGLIVGNNSLFAKKDIGTFLNGLAWLFQVIMFLMLGLLVNPFDMLGVTVTALLVSMFLTLVARPVSVWICLGLFGKRFSYGCRFFVSWVGLRGAAPIIFATYPVIEHIDGAGQIFNIVFFVTLLSLLFQGISIPWMAKRFHLMIPENDSNLQPDK</sequence>
<evidence type="ECO:0000256" key="6">
    <source>
        <dbReference type="ARBA" id="ARBA00022989"/>
    </source>
</evidence>
<keyword evidence="2" id="KW-0813">Transport</keyword>
<keyword evidence="6 9" id="KW-1133">Transmembrane helix</keyword>
<evidence type="ECO:0000313" key="12">
    <source>
        <dbReference type="Proteomes" id="UP001060104"/>
    </source>
</evidence>
<feature type="transmembrane region" description="Helical" evidence="9">
    <location>
        <begin position="228"/>
        <end position="248"/>
    </location>
</feature>
<dbReference type="PANTHER" id="PTHR32507:SF7">
    <property type="entry name" value="K(+)_H(+) ANTIPORTER NHAP2"/>
    <property type="match status" value="1"/>
</dbReference>
<feature type="transmembrane region" description="Helical" evidence="9">
    <location>
        <begin position="57"/>
        <end position="74"/>
    </location>
</feature>
<keyword evidence="8 9" id="KW-0472">Membrane</keyword>
<organism evidence="11 12">
    <name type="scientific">Bacteroides faecis</name>
    <dbReference type="NCBI Taxonomy" id="674529"/>
    <lineage>
        <taxon>Bacteria</taxon>
        <taxon>Pseudomonadati</taxon>
        <taxon>Bacteroidota</taxon>
        <taxon>Bacteroidia</taxon>
        <taxon>Bacteroidales</taxon>
        <taxon>Bacteroidaceae</taxon>
        <taxon>Bacteroides</taxon>
    </lineage>
</organism>
<accession>A0ABY5TC16</accession>
<dbReference type="NCBIfam" id="NF003715">
    <property type="entry name" value="PRK05326.1-2"/>
    <property type="match status" value="1"/>
</dbReference>
<evidence type="ECO:0000256" key="3">
    <source>
        <dbReference type="ARBA" id="ARBA00022449"/>
    </source>
</evidence>
<dbReference type="PANTHER" id="PTHR32507">
    <property type="entry name" value="NA(+)/H(+) ANTIPORTER 1"/>
    <property type="match status" value="1"/>
</dbReference>
<evidence type="ECO:0000256" key="7">
    <source>
        <dbReference type="ARBA" id="ARBA00023065"/>
    </source>
</evidence>
<keyword evidence="3" id="KW-0050">Antiport</keyword>
<keyword evidence="4" id="KW-1003">Cell membrane</keyword>
<name>A0ABY5TC16_9BACE</name>
<feature type="transmembrane region" description="Helical" evidence="9">
    <location>
        <begin position="196"/>
        <end position="216"/>
    </location>
</feature>
<dbReference type="InterPro" id="IPR006153">
    <property type="entry name" value="Cation/H_exchanger_TM"/>
</dbReference>
<dbReference type="Pfam" id="PF00999">
    <property type="entry name" value="Na_H_Exchanger"/>
    <property type="match status" value="1"/>
</dbReference>
<keyword evidence="5 9" id="KW-0812">Transmembrane</keyword>
<feature type="transmembrane region" description="Helical" evidence="9">
    <location>
        <begin position="86"/>
        <end position="112"/>
    </location>
</feature>
<feature type="transmembrane region" description="Helical" evidence="9">
    <location>
        <begin position="309"/>
        <end position="331"/>
    </location>
</feature>
<protein>
    <submittedName>
        <fullName evidence="11">Potassium/proton antiporter</fullName>
    </submittedName>
</protein>
<feature type="transmembrane region" description="Helical" evidence="9">
    <location>
        <begin position="29"/>
        <end position="51"/>
    </location>
</feature>
<keyword evidence="12" id="KW-1185">Reference proteome</keyword>
<feature type="transmembrane region" description="Helical" evidence="9">
    <location>
        <begin position="254"/>
        <end position="270"/>
    </location>
</feature>